<proteinExistence type="predicted"/>
<keyword evidence="5" id="KW-1185">Reference proteome</keyword>
<evidence type="ECO:0000259" key="3">
    <source>
        <dbReference type="PROSITE" id="PS50887"/>
    </source>
</evidence>
<evidence type="ECO:0000256" key="1">
    <source>
        <dbReference type="ARBA" id="ARBA00012528"/>
    </source>
</evidence>
<dbReference type="RefSeq" id="WP_191594817.1">
    <property type="nucleotide sequence ID" value="NZ_JACYFC010000003.1"/>
</dbReference>
<dbReference type="SMART" id="SM00267">
    <property type="entry name" value="GGDEF"/>
    <property type="match status" value="1"/>
</dbReference>
<dbReference type="Gene3D" id="3.30.450.20">
    <property type="entry name" value="PAS domain"/>
    <property type="match status" value="1"/>
</dbReference>
<dbReference type="InterPro" id="IPR043128">
    <property type="entry name" value="Rev_trsase/Diguanyl_cyclase"/>
</dbReference>
<protein>
    <recommendedName>
        <fullName evidence="1">diguanylate cyclase</fullName>
        <ecNumber evidence="1">2.7.7.65</ecNumber>
    </recommendedName>
</protein>
<dbReference type="SUPFAM" id="SSF55073">
    <property type="entry name" value="Nucleotide cyclase"/>
    <property type="match status" value="1"/>
</dbReference>
<evidence type="ECO:0000256" key="2">
    <source>
        <dbReference type="ARBA" id="ARBA00034247"/>
    </source>
</evidence>
<evidence type="ECO:0000313" key="5">
    <source>
        <dbReference type="Proteomes" id="UP000604161"/>
    </source>
</evidence>
<feature type="domain" description="GGDEF" evidence="3">
    <location>
        <begin position="179"/>
        <end position="312"/>
    </location>
</feature>
<dbReference type="PANTHER" id="PTHR45138">
    <property type="entry name" value="REGULATORY COMPONENTS OF SENSORY TRANSDUCTION SYSTEM"/>
    <property type="match status" value="1"/>
</dbReference>
<dbReference type="Gene3D" id="3.30.70.270">
    <property type="match status" value="1"/>
</dbReference>
<dbReference type="CDD" id="cd01949">
    <property type="entry name" value="GGDEF"/>
    <property type="match status" value="1"/>
</dbReference>
<dbReference type="InterPro" id="IPR035965">
    <property type="entry name" value="PAS-like_dom_sf"/>
</dbReference>
<organism evidence="4 5">
    <name type="scientific">Marinomonas colpomeniae</name>
    <dbReference type="NCBI Taxonomy" id="2774408"/>
    <lineage>
        <taxon>Bacteria</taxon>
        <taxon>Pseudomonadati</taxon>
        <taxon>Pseudomonadota</taxon>
        <taxon>Gammaproteobacteria</taxon>
        <taxon>Oceanospirillales</taxon>
        <taxon>Oceanospirillaceae</taxon>
        <taxon>Marinomonas</taxon>
    </lineage>
</organism>
<comment type="catalytic activity">
    <reaction evidence="2">
        <text>2 GTP = 3',3'-c-di-GMP + 2 diphosphate</text>
        <dbReference type="Rhea" id="RHEA:24898"/>
        <dbReference type="ChEBI" id="CHEBI:33019"/>
        <dbReference type="ChEBI" id="CHEBI:37565"/>
        <dbReference type="ChEBI" id="CHEBI:58805"/>
        <dbReference type="EC" id="2.7.7.65"/>
    </reaction>
</comment>
<comment type="caution">
    <text evidence="4">The sequence shown here is derived from an EMBL/GenBank/DDBJ whole genome shotgun (WGS) entry which is preliminary data.</text>
</comment>
<dbReference type="PANTHER" id="PTHR45138:SF9">
    <property type="entry name" value="DIGUANYLATE CYCLASE DGCM-RELATED"/>
    <property type="match status" value="1"/>
</dbReference>
<dbReference type="Proteomes" id="UP000604161">
    <property type="component" value="Unassembled WGS sequence"/>
</dbReference>
<dbReference type="InterPro" id="IPR000160">
    <property type="entry name" value="GGDEF_dom"/>
</dbReference>
<dbReference type="SUPFAM" id="SSF55785">
    <property type="entry name" value="PYP-like sensor domain (PAS domain)"/>
    <property type="match status" value="1"/>
</dbReference>
<gene>
    <name evidence="4" type="ORF">IF202_10290</name>
</gene>
<evidence type="ECO:0000313" key="4">
    <source>
        <dbReference type="EMBL" id="MBD5771438.1"/>
    </source>
</evidence>
<reference evidence="4 5" key="1">
    <citation type="submission" date="2020-09" db="EMBL/GenBank/DDBJ databases">
        <title>Marinomonas sp. nov., isolated from the cysticercosis algae of Qingdao, China.</title>
        <authorList>
            <person name="Sun X."/>
        </authorList>
    </citation>
    <scope>NUCLEOTIDE SEQUENCE [LARGE SCALE GENOMIC DNA]</scope>
    <source>
        <strain evidence="4 5">SM2066</strain>
    </source>
</reference>
<dbReference type="PROSITE" id="PS50887">
    <property type="entry name" value="GGDEF"/>
    <property type="match status" value="1"/>
</dbReference>
<dbReference type="NCBIfam" id="TIGR00254">
    <property type="entry name" value="GGDEF"/>
    <property type="match status" value="1"/>
</dbReference>
<name>A0ABR8P1W4_9GAMM</name>
<dbReference type="Pfam" id="PF00990">
    <property type="entry name" value="GGDEF"/>
    <property type="match status" value="1"/>
</dbReference>
<dbReference type="EMBL" id="JACYFC010000003">
    <property type="protein sequence ID" value="MBD5771438.1"/>
    <property type="molecule type" value="Genomic_DNA"/>
</dbReference>
<dbReference type="InterPro" id="IPR050469">
    <property type="entry name" value="Diguanylate_Cyclase"/>
</dbReference>
<dbReference type="EC" id="2.7.7.65" evidence="1"/>
<accession>A0ABR8P1W4</accession>
<dbReference type="InterPro" id="IPR029787">
    <property type="entry name" value="Nucleotide_cyclase"/>
</dbReference>
<sequence>MDQSYEFLSFVLDAITESIVVIDPLGEIKYVNRSWSQFGQSNSGTDTSITSNAQNACQTWIGMNYLDVCDNAAAMGDEFGSVAGKGIRGVISEGEDTFYFEYPCHSPNEKRWFTMRVTPLHLECLNYFVISHQDITDRKLAEEKVMSLAKMDGLINIPNRRAFDEFLADEWQRCTRLKKPISLAIIDIDHFKTLNDTYGHQKGDECLIALGTLFQTYVKRPSDLCARYGGEEFILVWGDTLMSHSLKLMNDLLQKIDSLKIPNSDDISNYLTVSIGLTEITPTTSMSEVDIIAQADRMLYEAKRTGRNKVVY</sequence>